<dbReference type="RefSeq" id="WP_239319979.1">
    <property type="nucleotide sequence ID" value="NZ_BMQD01000008.1"/>
</dbReference>
<feature type="compositionally biased region" description="Low complexity" evidence="1">
    <location>
        <begin position="120"/>
        <end position="141"/>
    </location>
</feature>
<comment type="caution">
    <text evidence="3">The sequence shown here is derived from an EMBL/GenBank/DDBJ whole genome shotgun (WGS) entry which is preliminary data.</text>
</comment>
<evidence type="ECO:0000259" key="2">
    <source>
        <dbReference type="Pfam" id="PF12323"/>
    </source>
</evidence>
<dbReference type="Proteomes" id="UP000627984">
    <property type="component" value="Unassembled WGS sequence"/>
</dbReference>
<dbReference type="AlphaFoldDB" id="A0AA37F4W2"/>
<reference evidence="3" key="2">
    <citation type="submission" date="2022-09" db="EMBL/GenBank/DDBJ databases">
        <authorList>
            <person name="Sun Q."/>
            <person name="Ohkuma M."/>
        </authorList>
    </citation>
    <scope>NUCLEOTIDE SEQUENCE</scope>
    <source>
        <strain evidence="3">JCM 3093</strain>
    </source>
</reference>
<gene>
    <name evidence="3" type="ORF">GCM10010126_30660</name>
</gene>
<proteinExistence type="predicted"/>
<evidence type="ECO:0000313" key="3">
    <source>
        <dbReference type="EMBL" id="GGK69085.1"/>
    </source>
</evidence>
<reference evidence="3" key="1">
    <citation type="journal article" date="2014" name="Int. J. Syst. Evol. Microbiol.">
        <title>Complete genome sequence of Corynebacterium casei LMG S-19264T (=DSM 44701T), isolated from a smear-ripened cheese.</title>
        <authorList>
            <consortium name="US DOE Joint Genome Institute (JGI-PGF)"/>
            <person name="Walter F."/>
            <person name="Albersmeier A."/>
            <person name="Kalinowski J."/>
            <person name="Ruckert C."/>
        </authorList>
    </citation>
    <scope>NUCLEOTIDE SEQUENCE</scope>
    <source>
        <strain evidence="3">JCM 3093</strain>
    </source>
</reference>
<accession>A0AA37F4W2</accession>
<organism evidence="3 4">
    <name type="scientific">Planomonospora parontospora</name>
    <dbReference type="NCBI Taxonomy" id="58119"/>
    <lineage>
        <taxon>Bacteria</taxon>
        <taxon>Bacillati</taxon>
        <taxon>Actinomycetota</taxon>
        <taxon>Actinomycetes</taxon>
        <taxon>Streptosporangiales</taxon>
        <taxon>Streptosporangiaceae</taxon>
        <taxon>Planomonospora</taxon>
    </lineage>
</organism>
<dbReference type="EMBL" id="BMQD01000008">
    <property type="protein sequence ID" value="GGK69085.1"/>
    <property type="molecule type" value="Genomic_DNA"/>
</dbReference>
<feature type="region of interest" description="Disordered" evidence="1">
    <location>
        <begin position="64"/>
        <end position="157"/>
    </location>
</feature>
<feature type="compositionally biased region" description="Pro residues" evidence="1">
    <location>
        <begin position="107"/>
        <end position="119"/>
    </location>
</feature>
<dbReference type="InterPro" id="IPR021027">
    <property type="entry name" value="Transposase_put_HTH"/>
</dbReference>
<protein>
    <recommendedName>
        <fullName evidence="2">Transposase putative helix-turn-helix domain-containing protein</fullName>
    </recommendedName>
</protein>
<name>A0AA37F4W2_9ACTN</name>
<evidence type="ECO:0000256" key="1">
    <source>
        <dbReference type="SAM" id="MobiDB-lite"/>
    </source>
</evidence>
<sequence>MLTGRRYRLEFDAGQRLLAERVAAVCRAVWNTALEQRRVYRARGAFVGYAEQCRQLAEAKKGLSLAGRSTHAGAAAGTQGPGRGVPAAWHLEGPLEDPGPLAAVVPVPHPQADPGPDDQPPVGAGVPAEIRLGALPAVAAAGRGGGARTSPPRPRTD</sequence>
<feature type="domain" description="Transposase putative helix-turn-helix" evidence="2">
    <location>
        <begin position="1"/>
        <end position="43"/>
    </location>
</feature>
<evidence type="ECO:0000313" key="4">
    <source>
        <dbReference type="Proteomes" id="UP000627984"/>
    </source>
</evidence>
<dbReference type="Pfam" id="PF12323">
    <property type="entry name" value="HTH_OrfB_IS605"/>
    <property type="match status" value="1"/>
</dbReference>